<feature type="chain" id="PRO_5043684844" description="DUF7953 domain-containing protein" evidence="2">
    <location>
        <begin position="26"/>
        <end position="432"/>
    </location>
</feature>
<keyword evidence="5" id="KW-1185">Reference proteome</keyword>
<dbReference type="AlphaFoldDB" id="A0AAV1IIB7"/>
<evidence type="ECO:0000313" key="5">
    <source>
        <dbReference type="Proteomes" id="UP001314263"/>
    </source>
</evidence>
<name>A0AAV1IIB7_9CHLO</name>
<evidence type="ECO:0000259" key="3">
    <source>
        <dbReference type="Pfam" id="PF25829"/>
    </source>
</evidence>
<proteinExistence type="predicted"/>
<reference evidence="4 5" key="1">
    <citation type="submission" date="2023-10" db="EMBL/GenBank/DDBJ databases">
        <authorList>
            <person name="Maclean D."/>
            <person name="Macfadyen A."/>
        </authorList>
    </citation>
    <scope>NUCLEOTIDE SEQUENCE [LARGE SCALE GENOMIC DNA]</scope>
</reference>
<dbReference type="PANTHER" id="PTHR33780:SF3">
    <property type="entry name" value="EXPRESSED PROTEIN"/>
    <property type="match status" value="1"/>
</dbReference>
<feature type="signal peptide" evidence="2">
    <location>
        <begin position="1"/>
        <end position="25"/>
    </location>
</feature>
<dbReference type="EMBL" id="CAUYUE010000013">
    <property type="protein sequence ID" value="CAK0785683.1"/>
    <property type="molecule type" value="Genomic_DNA"/>
</dbReference>
<feature type="transmembrane region" description="Helical" evidence="1">
    <location>
        <begin position="412"/>
        <end position="431"/>
    </location>
</feature>
<accession>A0AAV1IIB7</accession>
<evidence type="ECO:0000313" key="4">
    <source>
        <dbReference type="EMBL" id="CAK0785683.1"/>
    </source>
</evidence>
<feature type="domain" description="DUF7953" evidence="3">
    <location>
        <begin position="27"/>
        <end position="143"/>
    </location>
</feature>
<dbReference type="Pfam" id="PF25829">
    <property type="entry name" value="DUF7953"/>
    <property type="match status" value="1"/>
</dbReference>
<keyword evidence="1" id="KW-0472">Membrane</keyword>
<evidence type="ECO:0000256" key="1">
    <source>
        <dbReference type="SAM" id="Phobius"/>
    </source>
</evidence>
<keyword evidence="2" id="KW-0732">Signal</keyword>
<dbReference type="PANTHER" id="PTHR33780">
    <property type="entry name" value="EXPRESSED PROTEIN"/>
    <property type="match status" value="1"/>
</dbReference>
<evidence type="ECO:0000256" key="2">
    <source>
        <dbReference type="SAM" id="SignalP"/>
    </source>
</evidence>
<keyword evidence="1" id="KW-0812">Transmembrane</keyword>
<organism evidence="4 5">
    <name type="scientific">Coccomyxa viridis</name>
    <dbReference type="NCBI Taxonomy" id="1274662"/>
    <lineage>
        <taxon>Eukaryota</taxon>
        <taxon>Viridiplantae</taxon>
        <taxon>Chlorophyta</taxon>
        <taxon>core chlorophytes</taxon>
        <taxon>Trebouxiophyceae</taxon>
        <taxon>Trebouxiophyceae incertae sedis</taxon>
        <taxon>Coccomyxaceae</taxon>
        <taxon>Coccomyxa</taxon>
    </lineage>
</organism>
<dbReference type="InterPro" id="IPR057713">
    <property type="entry name" value="DUF7953"/>
</dbReference>
<comment type="caution">
    <text evidence="4">The sequence shown here is derived from an EMBL/GenBank/DDBJ whole genome shotgun (WGS) entry which is preliminary data.</text>
</comment>
<gene>
    <name evidence="4" type="ORF">CVIRNUC_008894</name>
</gene>
<sequence length="432" mass="47492">MAMAAASPVRWAVLLVLLFMSSAQGLQVFLTNMTVFTKHRLNFEGDLRVYFQCDGQDRVHLPDITIEGHPYAWPAEDLLLTTITKSSCKTCGFFEERLLPFVRDDPFGAPFPLCESDFSGPDSRDSLVRWLAETQFDAIMYCPDCQPLPPAPAPHAAAAPALSPALEALDSVGSQAGGDAHAAWWWQHTGAIVGMSVSAALIMGLAIGAVAYSLYKQRQAHKEEQREKAFERVFNDPDVDLEEVAAQDAKPAGFLSFGRKAWTRLRDTQIRCSSTTDANADIKKRVKSAVRGVGLSSEVRPETWLGDRTENLKDGEKVTWPSEKVTELWKVFFKSGDGYRDVFGVAWPLRSDLPKPSDADIEKARAEAAKNLTNIDGPERRRRILFGAGLTALTVLTMVTAAKLHAHPLERVFLLLPFFLGSAEIASGVSGL</sequence>
<feature type="transmembrane region" description="Helical" evidence="1">
    <location>
        <begin position="384"/>
        <end position="406"/>
    </location>
</feature>
<protein>
    <recommendedName>
        <fullName evidence="3">DUF7953 domain-containing protein</fullName>
    </recommendedName>
</protein>
<keyword evidence="1" id="KW-1133">Transmembrane helix</keyword>
<dbReference type="Proteomes" id="UP001314263">
    <property type="component" value="Unassembled WGS sequence"/>
</dbReference>
<feature type="transmembrane region" description="Helical" evidence="1">
    <location>
        <begin position="191"/>
        <end position="215"/>
    </location>
</feature>